<keyword evidence="4" id="KW-1185">Reference proteome</keyword>
<dbReference type="KEGG" id="thao:NI17_015280"/>
<dbReference type="Gene3D" id="3.40.50.2020">
    <property type="match status" value="1"/>
</dbReference>
<dbReference type="Proteomes" id="UP000265719">
    <property type="component" value="Chromosome"/>
</dbReference>
<dbReference type="AlphaFoldDB" id="A0AA97M2H9"/>
<sequence length="257" mass="26210">MAILSVLSGWTAALGDLVLEQRCAGCGLGGAVVCAACAEALDQGPWRCRSRRGCPPVWAVGPHAGRGRAVLLAFKNGGRRALGERLARGLAGAVRAAAPTARRIRLVPVPGRAAATRQRGYDPVRTLSTIAAARLRGQGVDARAVSALRYVHATRDQVGLDSAARWSNLAGAMRARSHGGLPPEEGAAVVVDDVLTTGATLAEAVRALGATGVRVSGAAVVTERGPGTGRFGGEYGHTGRRGSGSDTGPFPDLLSGL</sequence>
<dbReference type="InterPro" id="IPR029057">
    <property type="entry name" value="PRTase-like"/>
</dbReference>
<evidence type="ECO:0000313" key="4">
    <source>
        <dbReference type="Proteomes" id="UP000265719"/>
    </source>
</evidence>
<comment type="similarity">
    <text evidence="1">Belongs to the ComF/GntX family.</text>
</comment>
<dbReference type="PANTHER" id="PTHR47505:SF1">
    <property type="entry name" value="DNA UTILIZATION PROTEIN YHGH"/>
    <property type="match status" value="1"/>
</dbReference>
<feature type="region of interest" description="Disordered" evidence="2">
    <location>
        <begin position="224"/>
        <end position="257"/>
    </location>
</feature>
<evidence type="ECO:0000313" key="3">
    <source>
        <dbReference type="EMBL" id="UOE18203.1"/>
    </source>
</evidence>
<dbReference type="InterPro" id="IPR000836">
    <property type="entry name" value="PRTase_dom"/>
</dbReference>
<dbReference type="EMBL" id="CP063196">
    <property type="protein sequence ID" value="UOE18203.1"/>
    <property type="molecule type" value="Genomic_DNA"/>
</dbReference>
<organism evidence="3 4">
    <name type="scientific">Thermobifida halotolerans</name>
    <dbReference type="NCBI Taxonomy" id="483545"/>
    <lineage>
        <taxon>Bacteria</taxon>
        <taxon>Bacillati</taxon>
        <taxon>Actinomycetota</taxon>
        <taxon>Actinomycetes</taxon>
        <taxon>Streptosporangiales</taxon>
        <taxon>Nocardiopsidaceae</taxon>
        <taxon>Thermobifida</taxon>
    </lineage>
</organism>
<feature type="compositionally biased region" description="Gly residues" evidence="2">
    <location>
        <begin position="226"/>
        <end position="236"/>
    </location>
</feature>
<dbReference type="InterPro" id="IPR051910">
    <property type="entry name" value="ComF/GntX_DNA_util-trans"/>
</dbReference>
<accession>A0AA97M2H9</accession>
<dbReference type="RefSeq" id="WP_157129750.1">
    <property type="nucleotide sequence ID" value="NZ_CP063196.1"/>
</dbReference>
<reference evidence="3" key="1">
    <citation type="submission" date="2020-10" db="EMBL/GenBank/DDBJ databases">
        <title>De novo genome project of the cellulose decomposer Thermobifida halotolerans type strain.</title>
        <authorList>
            <person name="Nagy I."/>
            <person name="Horvath B."/>
            <person name="Kukolya J."/>
            <person name="Nagy I."/>
            <person name="Orsini M."/>
        </authorList>
    </citation>
    <scope>NUCLEOTIDE SEQUENCE</scope>
    <source>
        <strain evidence="3">DSM 44931</strain>
    </source>
</reference>
<dbReference type="CDD" id="cd06223">
    <property type="entry name" value="PRTases_typeI"/>
    <property type="match status" value="1"/>
</dbReference>
<gene>
    <name evidence="3" type="ORF">NI17_015280</name>
</gene>
<protein>
    <submittedName>
        <fullName evidence="3">ComF family protein</fullName>
    </submittedName>
</protein>
<name>A0AA97M2H9_9ACTN</name>
<evidence type="ECO:0000256" key="1">
    <source>
        <dbReference type="ARBA" id="ARBA00008007"/>
    </source>
</evidence>
<dbReference type="PANTHER" id="PTHR47505">
    <property type="entry name" value="DNA UTILIZATION PROTEIN YHGH"/>
    <property type="match status" value="1"/>
</dbReference>
<dbReference type="SUPFAM" id="SSF53271">
    <property type="entry name" value="PRTase-like"/>
    <property type="match status" value="1"/>
</dbReference>
<proteinExistence type="inferred from homology"/>
<evidence type="ECO:0000256" key="2">
    <source>
        <dbReference type="SAM" id="MobiDB-lite"/>
    </source>
</evidence>